<comment type="similarity">
    <text evidence="1">Belongs to the universal ribosomal protein uS11 family.</text>
</comment>
<keyword evidence="2 5" id="KW-0689">Ribosomal protein</keyword>
<dbReference type="GO" id="GO:0005840">
    <property type="term" value="C:ribosome"/>
    <property type="evidence" value="ECO:0007669"/>
    <property type="project" value="UniProtKB-KW"/>
</dbReference>
<evidence type="ECO:0000313" key="6">
    <source>
        <dbReference type="Proteomes" id="UP001362999"/>
    </source>
</evidence>
<dbReference type="InterPro" id="IPR001971">
    <property type="entry name" value="Ribosomal_uS11"/>
</dbReference>
<dbReference type="InterPro" id="IPR036967">
    <property type="entry name" value="Ribosomal_uS11_sf"/>
</dbReference>
<dbReference type="HAMAP" id="MF_01310">
    <property type="entry name" value="Ribosomal_uS11"/>
    <property type="match status" value="1"/>
</dbReference>
<evidence type="ECO:0000313" key="5">
    <source>
        <dbReference type="EMBL" id="KAK7061518.1"/>
    </source>
</evidence>
<feature type="region of interest" description="Disordered" evidence="4">
    <location>
        <begin position="41"/>
        <end position="85"/>
    </location>
</feature>
<dbReference type="SUPFAM" id="SSF53137">
    <property type="entry name" value="Translational machinery components"/>
    <property type="match status" value="1"/>
</dbReference>
<dbReference type="EMBL" id="JAWWNJ010000002">
    <property type="protein sequence ID" value="KAK7061518.1"/>
    <property type="molecule type" value="Genomic_DNA"/>
</dbReference>
<protein>
    <submittedName>
        <fullName evidence="5">37S ribosomal protein S18, mitochondrial</fullName>
    </submittedName>
</protein>
<organism evidence="5 6">
    <name type="scientific">Favolaschia claudopus</name>
    <dbReference type="NCBI Taxonomy" id="2862362"/>
    <lineage>
        <taxon>Eukaryota</taxon>
        <taxon>Fungi</taxon>
        <taxon>Dikarya</taxon>
        <taxon>Basidiomycota</taxon>
        <taxon>Agaricomycotina</taxon>
        <taxon>Agaricomycetes</taxon>
        <taxon>Agaricomycetidae</taxon>
        <taxon>Agaricales</taxon>
        <taxon>Marasmiineae</taxon>
        <taxon>Mycenaceae</taxon>
        <taxon>Favolaschia</taxon>
    </lineage>
</organism>
<dbReference type="Proteomes" id="UP001362999">
    <property type="component" value="Unassembled WGS sequence"/>
</dbReference>
<evidence type="ECO:0000256" key="3">
    <source>
        <dbReference type="ARBA" id="ARBA00023274"/>
    </source>
</evidence>
<sequence>MFALRCAPRQLPAARLPFLRPPRIWAGYADEAHSMNSMLASLTAHNPDSPPPIHPQNPHSTPNPHSLEPPPAPPGAFADSETAGDFIPTKTGPFHRFHCHSTRNNTINTFTDPDGAVISWISGGSNGFKKRNRSSYEAGYQCAVKMFENIEKEAKSYEANPENFEKPFKIDLFCKGFGQGRDALFKALMTAQGDVVRNRIASVTDRTPLKIGGTRSRKRKRR</sequence>
<dbReference type="GO" id="GO:1990904">
    <property type="term" value="C:ribonucleoprotein complex"/>
    <property type="evidence" value="ECO:0007669"/>
    <property type="project" value="UniProtKB-KW"/>
</dbReference>
<dbReference type="GO" id="GO:0006412">
    <property type="term" value="P:translation"/>
    <property type="evidence" value="ECO:0007669"/>
    <property type="project" value="InterPro"/>
</dbReference>
<proteinExistence type="inferred from homology"/>
<dbReference type="Gene3D" id="3.30.420.80">
    <property type="entry name" value="Ribosomal protein S11"/>
    <property type="match status" value="1"/>
</dbReference>
<gene>
    <name evidence="5" type="ORF">R3P38DRAFT_2829939</name>
</gene>
<name>A0AAW0EB50_9AGAR</name>
<dbReference type="GO" id="GO:0003735">
    <property type="term" value="F:structural constituent of ribosome"/>
    <property type="evidence" value="ECO:0007669"/>
    <property type="project" value="InterPro"/>
</dbReference>
<reference evidence="5 6" key="1">
    <citation type="journal article" date="2024" name="J Genomics">
        <title>Draft genome sequencing and assembly of Favolaschia claudopus CIRM-BRFM 2984 isolated from oak limbs.</title>
        <authorList>
            <person name="Navarro D."/>
            <person name="Drula E."/>
            <person name="Chaduli D."/>
            <person name="Cazenave R."/>
            <person name="Ahrendt S."/>
            <person name="Wang J."/>
            <person name="Lipzen A."/>
            <person name="Daum C."/>
            <person name="Barry K."/>
            <person name="Grigoriev I.V."/>
            <person name="Favel A."/>
            <person name="Rosso M.N."/>
            <person name="Martin F."/>
        </authorList>
    </citation>
    <scope>NUCLEOTIDE SEQUENCE [LARGE SCALE GENOMIC DNA]</scope>
    <source>
        <strain evidence="5 6">CIRM-BRFM 2984</strain>
    </source>
</reference>
<comment type="caution">
    <text evidence="5">The sequence shown here is derived from an EMBL/GenBank/DDBJ whole genome shotgun (WGS) entry which is preliminary data.</text>
</comment>
<dbReference type="Pfam" id="PF00411">
    <property type="entry name" value="Ribosomal_S11"/>
    <property type="match status" value="1"/>
</dbReference>
<evidence type="ECO:0000256" key="2">
    <source>
        <dbReference type="ARBA" id="ARBA00022980"/>
    </source>
</evidence>
<dbReference type="PANTHER" id="PTHR11759">
    <property type="entry name" value="40S RIBOSOMAL PROTEIN S14/30S RIBOSOMAL PROTEIN S11"/>
    <property type="match status" value="1"/>
</dbReference>
<accession>A0AAW0EB50</accession>
<keyword evidence="3" id="KW-0687">Ribonucleoprotein</keyword>
<keyword evidence="6" id="KW-1185">Reference proteome</keyword>
<evidence type="ECO:0000256" key="4">
    <source>
        <dbReference type="SAM" id="MobiDB-lite"/>
    </source>
</evidence>
<evidence type="ECO:0000256" key="1">
    <source>
        <dbReference type="ARBA" id="ARBA00006194"/>
    </source>
</evidence>
<dbReference type="AlphaFoldDB" id="A0AAW0EB50"/>